<gene>
    <name evidence="1" type="ORF">GHA_00403</name>
</gene>
<proteinExistence type="predicted"/>
<name>A0AA35D4V0_9BURK</name>
<dbReference type="AlphaFoldDB" id="A0AA35D4V0"/>
<accession>A0AA35D4V0</accession>
<evidence type="ECO:0000313" key="1">
    <source>
        <dbReference type="EMBL" id="CAB5662680.1"/>
    </source>
</evidence>
<dbReference type="Proteomes" id="UP000834458">
    <property type="component" value="Unassembled WGS sequence"/>
</dbReference>
<evidence type="ECO:0000313" key="2">
    <source>
        <dbReference type="Proteomes" id="UP000834458"/>
    </source>
</evidence>
<organism evidence="1 2">
    <name type="scientific">Comamonas aquatica</name>
    <dbReference type="NCBI Taxonomy" id="225991"/>
    <lineage>
        <taxon>Bacteria</taxon>
        <taxon>Pseudomonadati</taxon>
        <taxon>Pseudomonadota</taxon>
        <taxon>Betaproteobacteria</taxon>
        <taxon>Burkholderiales</taxon>
        <taxon>Comamonadaceae</taxon>
        <taxon>Comamonas</taxon>
    </lineage>
</organism>
<protein>
    <submittedName>
        <fullName evidence="1">Predicted transcription regulator containing HTH domain</fullName>
    </submittedName>
</protein>
<sequence>MEIRPIRSEADYKAMLAEVSALIELDPDADSLEGERLEVLGLLVEAYEAKHYPIAAQSPIEAIKFRMGDERG</sequence>
<comment type="caution">
    <text evidence="1">The sequence shown here is derived from an EMBL/GenBank/DDBJ whole genome shotgun (WGS) entry which is preliminary data.</text>
</comment>
<reference evidence="1" key="1">
    <citation type="submission" date="2020-05" db="EMBL/GenBank/DDBJ databases">
        <authorList>
            <person name="Delgado-Blas J."/>
        </authorList>
    </citation>
    <scope>NUCLEOTIDE SEQUENCE</scope>
    <source>
        <strain evidence="1">BB1454</strain>
    </source>
</reference>
<dbReference type="EMBL" id="CAHPSC010000004">
    <property type="protein sequence ID" value="CAB5662680.1"/>
    <property type="molecule type" value="Genomic_DNA"/>
</dbReference>